<dbReference type="EMBL" id="NAJO01000001">
    <property type="protein sequence ID" value="OQO14669.1"/>
    <property type="molecule type" value="Genomic_DNA"/>
</dbReference>
<gene>
    <name evidence="7" type="ORF">B0A48_00050</name>
</gene>
<evidence type="ECO:0000313" key="7">
    <source>
        <dbReference type="EMBL" id="OQO14669.1"/>
    </source>
</evidence>
<keyword evidence="2" id="KW-0813">Transport</keyword>
<dbReference type="GO" id="GO:0016020">
    <property type="term" value="C:membrane"/>
    <property type="evidence" value="ECO:0007669"/>
    <property type="project" value="UniProtKB-SubCell"/>
</dbReference>
<keyword evidence="3 6" id="KW-0812">Transmembrane</keyword>
<dbReference type="FunFam" id="1.20.1250.20:FF:000018">
    <property type="entry name" value="MFS transporter permease"/>
    <property type="match status" value="1"/>
</dbReference>
<dbReference type="SUPFAM" id="SSF103473">
    <property type="entry name" value="MFS general substrate transporter"/>
    <property type="match status" value="1"/>
</dbReference>
<evidence type="ECO:0008006" key="9">
    <source>
        <dbReference type="Google" id="ProtNLM"/>
    </source>
</evidence>
<feature type="transmembrane region" description="Helical" evidence="6">
    <location>
        <begin position="151"/>
        <end position="168"/>
    </location>
</feature>
<keyword evidence="4 6" id="KW-1133">Transmembrane helix</keyword>
<evidence type="ECO:0000256" key="5">
    <source>
        <dbReference type="ARBA" id="ARBA00023136"/>
    </source>
</evidence>
<feature type="transmembrane region" description="Helical" evidence="6">
    <location>
        <begin position="435"/>
        <end position="453"/>
    </location>
</feature>
<feature type="transmembrane region" description="Helical" evidence="6">
    <location>
        <begin position="361"/>
        <end position="380"/>
    </location>
</feature>
<evidence type="ECO:0000256" key="4">
    <source>
        <dbReference type="ARBA" id="ARBA00022989"/>
    </source>
</evidence>
<feature type="transmembrane region" description="Helical" evidence="6">
    <location>
        <begin position="307"/>
        <end position="327"/>
    </location>
</feature>
<evidence type="ECO:0000256" key="3">
    <source>
        <dbReference type="ARBA" id="ARBA00022692"/>
    </source>
</evidence>
<evidence type="ECO:0000313" key="8">
    <source>
        <dbReference type="Proteomes" id="UP000192596"/>
    </source>
</evidence>
<feature type="transmembrane region" description="Helical" evidence="6">
    <location>
        <begin position="213"/>
        <end position="236"/>
    </location>
</feature>
<dbReference type="Pfam" id="PF07690">
    <property type="entry name" value="MFS_1"/>
    <property type="match status" value="1"/>
</dbReference>
<feature type="transmembrane region" description="Helical" evidence="6">
    <location>
        <begin position="95"/>
        <end position="113"/>
    </location>
</feature>
<comment type="subcellular location">
    <subcellularLocation>
        <location evidence="1">Membrane</location>
        <topology evidence="1">Multi-pass membrane protein</topology>
    </subcellularLocation>
</comment>
<name>A0A1V8TTK9_9PEZI</name>
<dbReference type="PANTHER" id="PTHR43791">
    <property type="entry name" value="PERMEASE-RELATED"/>
    <property type="match status" value="1"/>
</dbReference>
<proteinExistence type="predicted"/>
<organism evidence="7 8">
    <name type="scientific">Cryoendolithus antarcticus</name>
    <dbReference type="NCBI Taxonomy" id="1507870"/>
    <lineage>
        <taxon>Eukaryota</taxon>
        <taxon>Fungi</taxon>
        <taxon>Dikarya</taxon>
        <taxon>Ascomycota</taxon>
        <taxon>Pezizomycotina</taxon>
        <taxon>Dothideomycetes</taxon>
        <taxon>Dothideomycetidae</taxon>
        <taxon>Cladosporiales</taxon>
        <taxon>Cladosporiaceae</taxon>
        <taxon>Cryoendolithus</taxon>
    </lineage>
</organism>
<keyword evidence="8" id="KW-1185">Reference proteome</keyword>
<dbReference type="InterPro" id="IPR011701">
    <property type="entry name" value="MFS"/>
</dbReference>
<dbReference type="PANTHER" id="PTHR43791:SF79">
    <property type="entry name" value="MAJOR FACILITATOR SUPERFAMILY (MFS) PROFILE DOMAIN-CONTAINING PROTEIN"/>
    <property type="match status" value="1"/>
</dbReference>
<sequence>MATRHSGDNKSLSGHDIESEKGAVFHAEHVHNSRLSPEHALFLDNWTEPQRKAVLRKIDWRLVPMLLVLYLISFIDRANIGNAKIEGLLPDLKMSGTQYNIALAIFFIPYTLAELPSNAILKLFSRPYLVGCHDLPWLCAELCWPMYRPRILGLFEAGFVPGAILIISKWYPPGESQTRIAIFFTASALAGAFSGLLAFAIAKMDGIGGYEGWRWIFILEGIVSVAAGIACFFLLIDLPSQSTSWLTPDEIRYLEVRQIAAGRFKPKDHAKESRFDWKSNVTPNYGLKFTMPQIIKNVGYTSANAPLLTIPCYTVGAIAAYGFSAIFDRMKWRMPTIVVPQCCVVVAYAILFAKAQDIKNNIPACYFAVCLACFGLYPIAPGVQAWNMSNLAGPAKCAMGIGYLTGVGNMGGITGSSIFIEEEAPEYPTGFESSLAFAASGAVAVLLLEYLLWRSNKKNELMSEDLVNAQCSEEELDRLGDKSPLFKYTL</sequence>
<dbReference type="InterPro" id="IPR036259">
    <property type="entry name" value="MFS_trans_sf"/>
</dbReference>
<evidence type="ECO:0000256" key="1">
    <source>
        <dbReference type="ARBA" id="ARBA00004141"/>
    </source>
</evidence>
<dbReference type="AlphaFoldDB" id="A0A1V8TTK9"/>
<keyword evidence="5 6" id="KW-0472">Membrane</keyword>
<feature type="transmembrane region" description="Helical" evidence="6">
    <location>
        <begin position="401"/>
        <end position="420"/>
    </location>
</feature>
<accession>A0A1V8TTK9</accession>
<dbReference type="OrthoDB" id="2962993at2759"/>
<dbReference type="GO" id="GO:0022857">
    <property type="term" value="F:transmembrane transporter activity"/>
    <property type="evidence" value="ECO:0007669"/>
    <property type="project" value="InterPro"/>
</dbReference>
<dbReference type="Gene3D" id="1.20.1250.20">
    <property type="entry name" value="MFS general substrate transporter like domains"/>
    <property type="match status" value="2"/>
</dbReference>
<comment type="caution">
    <text evidence="7">The sequence shown here is derived from an EMBL/GenBank/DDBJ whole genome shotgun (WGS) entry which is preliminary data.</text>
</comment>
<evidence type="ECO:0000256" key="2">
    <source>
        <dbReference type="ARBA" id="ARBA00022448"/>
    </source>
</evidence>
<dbReference type="InParanoid" id="A0A1V8TTK9"/>
<reference evidence="8" key="1">
    <citation type="submission" date="2017-03" db="EMBL/GenBank/DDBJ databases">
        <title>Genomes of endolithic fungi from Antarctica.</title>
        <authorList>
            <person name="Coleine C."/>
            <person name="Masonjones S."/>
            <person name="Stajich J.E."/>
        </authorList>
    </citation>
    <scope>NUCLEOTIDE SEQUENCE [LARGE SCALE GENOMIC DNA]</scope>
    <source>
        <strain evidence="8">CCFEE 5527</strain>
    </source>
</reference>
<dbReference type="Proteomes" id="UP000192596">
    <property type="component" value="Unassembled WGS sequence"/>
</dbReference>
<protein>
    <recommendedName>
        <fullName evidence="9">Major facilitator superfamily (MFS) profile domain-containing protein</fullName>
    </recommendedName>
</protein>
<dbReference type="STRING" id="1507870.A0A1V8TTK9"/>
<evidence type="ECO:0000256" key="6">
    <source>
        <dbReference type="SAM" id="Phobius"/>
    </source>
</evidence>
<feature type="transmembrane region" description="Helical" evidence="6">
    <location>
        <begin position="58"/>
        <end position="75"/>
    </location>
</feature>
<feature type="transmembrane region" description="Helical" evidence="6">
    <location>
        <begin position="334"/>
        <end position="355"/>
    </location>
</feature>
<feature type="transmembrane region" description="Helical" evidence="6">
    <location>
        <begin position="180"/>
        <end position="201"/>
    </location>
</feature>